<dbReference type="EMBL" id="FQVQ01000007">
    <property type="protein sequence ID" value="SHF34492.1"/>
    <property type="molecule type" value="Genomic_DNA"/>
</dbReference>
<name>A0A1M5AX46_9FLAO</name>
<sequence>MKHLNIKTLTIYILSFALTFCAIYFHTGFFYFVNEVIYSDNKIPFEHKNDLYYFMEDKLLFKNISATLLLILSILFFLFNYRNNNKFTKGILTIQLVIVFFQF</sequence>
<evidence type="ECO:0000313" key="2">
    <source>
        <dbReference type="EMBL" id="SHF34492.1"/>
    </source>
</evidence>
<keyword evidence="1" id="KW-0472">Membrane</keyword>
<feature type="transmembrane region" description="Helical" evidence="1">
    <location>
        <begin position="59"/>
        <end position="79"/>
    </location>
</feature>
<organism evidence="2 3">
    <name type="scientific">Flavobacterium fontis</name>
    <dbReference type="NCBI Taxonomy" id="1124188"/>
    <lineage>
        <taxon>Bacteria</taxon>
        <taxon>Pseudomonadati</taxon>
        <taxon>Bacteroidota</taxon>
        <taxon>Flavobacteriia</taxon>
        <taxon>Flavobacteriales</taxon>
        <taxon>Flavobacteriaceae</taxon>
        <taxon>Flavobacterium</taxon>
    </lineage>
</organism>
<evidence type="ECO:0000256" key="1">
    <source>
        <dbReference type="SAM" id="Phobius"/>
    </source>
</evidence>
<proteinExistence type="predicted"/>
<keyword evidence="1" id="KW-1133">Transmembrane helix</keyword>
<reference evidence="2 3" key="1">
    <citation type="submission" date="2016-11" db="EMBL/GenBank/DDBJ databases">
        <authorList>
            <person name="Jaros S."/>
            <person name="Januszkiewicz K."/>
            <person name="Wedrychowicz H."/>
        </authorList>
    </citation>
    <scope>NUCLEOTIDE SEQUENCE [LARGE SCALE GENOMIC DNA]</scope>
    <source>
        <strain evidence="2 3">DSM 25660</strain>
    </source>
</reference>
<evidence type="ECO:0000313" key="3">
    <source>
        <dbReference type="Proteomes" id="UP000184147"/>
    </source>
</evidence>
<feature type="transmembrane region" description="Helical" evidence="1">
    <location>
        <begin position="12"/>
        <end position="33"/>
    </location>
</feature>
<accession>A0A1M5AX46</accession>
<keyword evidence="1" id="KW-0812">Transmembrane</keyword>
<protein>
    <submittedName>
        <fullName evidence="2">Uncharacterized protein</fullName>
    </submittedName>
</protein>
<keyword evidence="3" id="KW-1185">Reference proteome</keyword>
<dbReference type="AlphaFoldDB" id="A0A1M5AX46"/>
<dbReference type="Proteomes" id="UP000184147">
    <property type="component" value="Unassembled WGS sequence"/>
</dbReference>
<dbReference type="STRING" id="1124188.SAMN05444377_10718"/>
<gene>
    <name evidence="2" type="ORF">SAMN05444377_10718</name>
</gene>